<dbReference type="InterPro" id="IPR006047">
    <property type="entry name" value="GH13_cat_dom"/>
</dbReference>
<dbReference type="SMART" id="SM00642">
    <property type="entry name" value="Aamy"/>
    <property type="match status" value="1"/>
</dbReference>
<dbReference type="Gene3D" id="3.90.400.10">
    <property type="entry name" value="Oligo-1,6-glucosidase, Domain 2"/>
    <property type="match status" value="1"/>
</dbReference>
<feature type="binding site" evidence="3">
    <location>
        <begin position="349"/>
        <end position="350"/>
    </location>
    <ligand>
        <name>substrate</name>
    </ligand>
</feature>
<dbReference type="PIRSF" id="PIRSF003059">
    <property type="entry name" value="Sucrose_phosphorylase"/>
    <property type="match status" value="1"/>
</dbReference>
<feature type="domain" description="Glycosyl hydrolase family 13 catalytic" evidence="4">
    <location>
        <begin position="72"/>
        <end position="492"/>
    </location>
</feature>
<evidence type="ECO:0000313" key="6">
    <source>
        <dbReference type="Proteomes" id="UP000245533"/>
    </source>
</evidence>
<dbReference type="SUPFAM" id="SSF51445">
    <property type="entry name" value="(Trans)glycosidases"/>
    <property type="match status" value="1"/>
</dbReference>
<dbReference type="GO" id="GO:0016757">
    <property type="term" value="F:glycosyltransferase activity"/>
    <property type="evidence" value="ECO:0007669"/>
    <property type="project" value="UniProtKB-KW"/>
</dbReference>
<dbReference type="InterPro" id="IPR033746">
    <property type="entry name" value="GGa_phosphorylase"/>
</dbReference>
<dbReference type="RefSeq" id="WP_109647845.1">
    <property type="nucleotide sequence ID" value="NZ_QGGB01000010.1"/>
</dbReference>
<evidence type="ECO:0000256" key="2">
    <source>
        <dbReference type="ARBA" id="ARBA00022679"/>
    </source>
</evidence>
<dbReference type="InterPro" id="IPR017853">
    <property type="entry name" value="GH"/>
</dbReference>
<dbReference type="Proteomes" id="UP000245533">
    <property type="component" value="Unassembled WGS sequence"/>
</dbReference>
<dbReference type="Pfam" id="PF00128">
    <property type="entry name" value="Alpha-amylase"/>
    <property type="match status" value="1"/>
</dbReference>
<dbReference type="InterPro" id="IPR045857">
    <property type="entry name" value="O16G_dom_2"/>
</dbReference>
<dbReference type="Gene3D" id="2.60.40.1180">
    <property type="entry name" value="Golgi alpha-mannosidase II"/>
    <property type="match status" value="1"/>
</dbReference>
<keyword evidence="6" id="KW-1185">Reference proteome</keyword>
<dbReference type="PANTHER" id="PTHR38784:SF1">
    <property type="entry name" value="SUCROSE PHOSPHORYLASE"/>
    <property type="match status" value="1"/>
</dbReference>
<feature type="binding site" evidence="3">
    <location>
        <position position="109"/>
    </location>
    <ligand>
        <name>substrate</name>
    </ligand>
</feature>
<gene>
    <name evidence="5" type="ORF">DDZ15_14525</name>
</gene>
<evidence type="ECO:0000259" key="4">
    <source>
        <dbReference type="SMART" id="SM00642"/>
    </source>
</evidence>
<evidence type="ECO:0000256" key="1">
    <source>
        <dbReference type="ARBA" id="ARBA00022676"/>
    </source>
</evidence>
<sequence length="582" mass="66764">MSSSKIPEILQKKFRKHFNIIYPDMDPELLIEETGKLMDTYGLEPVEKVSFDDVWTHQDQILITYGDMVQPERGEAVSKLSKQHHFLKRKLKGLIDNVHILPFFPSSSDDGFSVVNYKRVDARLGGWDDIEKMSGDFRLMADLVMNHTSRYSRWFQGYLNKEEPYTDYFIEVDPSTDLSSVVRPRSSPLLTPVHTEEGEKFVWCTFSDDQVDVNFANPEVLFQYIDIFLFYLSKGISVVRLDAVAFIWKEIGTSCIHLDETHEIVKLFRTIVDSYAPQTTLITETNVPHKENISYFGDGDEAHMVYQFSLPPLLLHALMSENAHYLTEWALSLEPLPENCTYFNFTASHDGIGVRPLEGLVPAEEFDLLINEIRKKGGFVSEKMNQDGSLSPYELNITYFDAFGDGNGSDIRQEKKYICSQIIAMSLQGVPGIYFHNLTATRNNVQGVALTGRYRSINRKKWYYEELMDELTDPDSTTSRIFGRMTDMISKRWHHPAFHPFGGQKVHQVDPSLFCFERWDPEETERVLVVANVTGDEVQIEAESPDLPLRPDQSYSDIISGKEVLKDGTLTVSSFTVLWIKV</sequence>
<dbReference type="OrthoDB" id="9806009at2"/>
<dbReference type="EMBL" id="QGGB01000010">
    <property type="protein sequence ID" value="PWN05288.1"/>
    <property type="molecule type" value="Genomic_DNA"/>
</dbReference>
<feature type="binding site" evidence="3">
    <location>
        <position position="455"/>
    </location>
    <ligand>
        <name>substrate</name>
    </ligand>
</feature>
<proteinExistence type="predicted"/>
<dbReference type="InterPro" id="IPR013780">
    <property type="entry name" value="Glyco_hydro_b"/>
</dbReference>
<feature type="binding site" evidence="3">
    <location>
        <position position="147"/>
    </location>
    <ligand>
        <name>substrate</name>
    </ligand>
</feature>
<dbReference type="GO" id="GO:0005975">
    <property type="term" value="P:carbohydrate metabolic process"/>
    <property type="evidence" value="ECO:0007669"/>
    <property type="project" value="InterPro"/>
</dbReference>
<dbReference type="AlphaFoldDB" id="A0A316TND4"/>
<dbReference type="Gene3D" id="3.20.20.80">
    <property type="entry name" value="Glycosidases"/>
    <property type="match status" value="1"/>
</dbReference>
<reference evidence="5 6" key="1">
    <citation type="submission" date="2018-05" db="EMBL/GenBank/DDBJ databases">
        <title>Rhodohalobacter halophilus gen. nov., sp. nov., a moderately halophilic member of the family Balneolaceae.</title>
        <authorList>
            <person name="Liu Z.-W."/>
        </authorList>
    </citation>
    <scope>NUCLEOTIDE SEQUENCE [LARGE SCALE GENOMIC DNA]</scope>
    <source>
        <strain evidence="5 6">8A47</strain>
    </source>
</reference>
<dbReference type="InterPro" id="IPR016377">
    <property type="entry name" value="Sucrose_GGa_phosphorylase-rel"/>
</dbReference>
<dbReference type="CDD" id="cd11356">
    <property type="entry name" value="AmyAc_Sucrose_phosphorylase-like_1"/>
    <property type="match status" value="1"/>
</dbReference>
<accession>A0A316TND4</accession>
<keyword evidence="1" id="KW-0328">Glycosyltransferase</keyword>
<evidence type="ECO:0000313" key="5">
    <source>
        <dbReference type="EMBL" id="PWN05288.1"/>
    </source>
</evidence>
<keyword evidence="2" id="KW-0808">Transferase</keyword>
<feature type="binding site" evidence="3">
    <location>
        <begin position="240"/>
        <end position="242"/>
    </location>
    <ligand>
        <name>substrate</name>
    </ligand>
</feature>
<name>A0A316TND4_9BACT</name>
<protein>
    <submittedName>
        <fullName evidence="5">Alpha-amylase</fullName>
    </submittedName>
</protein>
<organism evidence="5 6">
    <name type="scientific">Rhodohalobacter mucosus</name>
    <dbReference type="NCBI Taxonomy" id="2079485"/>
    <lineage>
        <taxon>Bacteria</taxon>
        <taxon>Pseudomonadati</taxon>
        <taxon>Balneolota</taxon>
        <taxon>Balneolia</taxon>
        <taxon>Balneolales</taxon>
        <taxon>Balneolaceae</taxon>
        <taxon>Rhodohalobacter</taxon>
    </lineage>
</organism>
<dbReference type="PANTHER" id="PTHR38784">
    <property type="entry name" value="SUCROSE PHOSPHORYLASE"/>
    <property type="match status" value="1"/>
</dbReference>
<comment type="caution">
    <text evidence="5">The sequence shown here is derived from an EMBL/GenBank/DDBJ whole genome shotgun (WGS) entry which is preliminary data.</text>
</comment>
<evidence type="ECO:0000256" key="3">
    <source>
        <dbReference type="PIRSR" id="PIRSR003059-2"/>
    </source>
</evidence>